<sequence>MSSSSGQPQFRYTQTPSKVLHLRNLPWECAEEELVELCKPFGKIVNTKCNVGANRNQAFVEFVDLNQAISMVSYYASSSEPAQIRGKTVYIQYSNRQEIVNNKSSGDVAGNVLLVTIEGVEAGDVSIDVHSFAAEGFLIPYVIASYLKSLQVFSAFGFVHKIATFEKAAGFQTRQLQALIQYSDAETASSARNALDGRSIPRQVPLYLLPEHVATCHLRISFSAHTDLNIKFQSHRSRDYTNPYLPVNPSAIEGTLQTTLGPDGCKKEPESNVLLASIENMQYAVTVDVLHTVFSAFGTVQKIAMFEKNGGMQALIQYPDVSTAAVAKEALEGHSIYDGGFCKLHLSYSRHTDLIVKAQNDRSRDYTIPDPSLIPMQQAPGVPGSVGGWQIPQSAPMYPGNDFAPGVQVQPPGGQTPSWDPSMQAGRLTFAQVPSTFPGQTYGPPSNGANFPAYSSPADFVVIRKLQCFHVHDFTVKCSIATSESAVQLTDNGVDRFDDRTMEQTDDRVDNRSTPESTAGRIRSGDLETSIWLCELECIKFVQTWPHGSHAASGEWPMGPHEPYWQTNSSYSPPVSRRWEHRLQIEGIPYGSHSGIQLFGSSSSSNSKESEASARNDHFLNHPGSDDADSYFSSPSDSFHNQQWTPRPMKGVNIDDYVSGTIRVVLASFNAFYSSELRQKILQMAPYAMYYLVIDSASGPLGVSPPMEGTSGLVHGAGSTSSRSDNSDYEAITKGSTHSNRNFSRCSFISKPIHPISFINQITEREDRGIETSAATPRREALQCSSDNSSIDFTDVSEQLDSESTAPYHEPEGSKCGLCNRLLSQRSPWSSRRIVRSGDMPVTGVLSCRHVFHADCLDQTTPKMQRHDPPCPVCAKLEENALEQPLISRLRNGLPRLKPFMEEGPSTVRPWGCAQVGDCVEGALHASSSMMLLNRSRLRKHLSLKANSSKELPDKLRKSGSFSPRVFHEKSVQPEAVESSKLSAGPALKRW</sequence>
<feature type="region of interest" description="Disordered" evidence="10">
    <location>
        <begin position="948"/>
        <end position="991"/>
    </location>
</feature>
<keyword evidence="4 9" id="KW-0694">RNA-binding</keyword>
<dbReference type="GO" id="GO:0008270">
    <property type="term" value="F:zinc ion binding"/>
    <property type="evidence" value="ECO:0007669"/>
    <property type="project" value="UniProtKB-KW"/>
</dbReference>
<evidence type="ECO:0000259" key="11">
    <source>
        <dbReference type="PROSITE" id="PS50089"/>
    </source>
</evidence>
<dbReference type="SUPFAM" id="SSF54928">
    <property type="entry name" value="RNA-binding domain, RBD"/>
    <property type="match status" value="3"/>
</dbReference>
<feature type="compositionally biased region" description="Basic and acidic residues" evidence="10">
    <location>
        <begin position="500"/>
        <end position="513"/>
    </location>
</feature>
<evidence type="ECO:0000256" key="1">
    <source>
        <dbReference type="ARBA" id="ARBA00004123"/>
    </source>
</evidence>
<dbReference type="InterPro" id="IPR034792">
    <property type="entry name" value="PTBPH1/PTBPH2_RRM1"/>
</dbReference>
<keyword evidence="8" id="KW-0863">Zinc-finger</keyword>
<keyword evidence="8" id="KW-0862">Zinc</keyword>
<feature type="region of interest" description="Disordered" evidence="10">
    <location>
        <begin position="625"/>
        <end position="644"/>
    </location>
</feature>
<dbReference type="InterPro" id="IPR034794">
    <property type="entry name" value="PTBPH1/PTBPH2_RRM3"/>
</dbReference>
<dbReference type="SUPFAM" id="SSF57850">
    <property type="entry name" value="RING/U-box"/>
    <property type="match status" value="1"/>
</dbReference>
<feature type="region of interest" description="Disordered" evidence="10">
    <location>
        <begin position="714"/>
        <end position="738"/>
    </location>
</feature>
<feature type="compositionally biased region" description="Polar residues" evidence="10">
    <location>
        <begin position="631"/>
        <end position="644"/>
    </location>
</feature>
<evidence type="ECO:0000256" key="2">
    <source>
        <dbReference type="ARBA" id="ARBA00022664"/>
    </source>
</evidence>
<feature type="compositionally biased region" description="Basic and acidic residues" evidence="10">
    <location>
        <begin position="608"/>
        <end position="620"/>
    </location>
</feature>
<protein>
    <submittedName>
        <fullName evidence="13">Uncharacterized protein</fullName>
    </submittedName>
</protein>
<feature type="domain" description="RRM" evidence="12">
    <location>
        <begin position="18"/>
        <end position="96"/>
    </location>
</feature>
<dbReference type="GO" id="GO:0000381">
    <property type="term" value="P:regulation of alternative mRNA splicing, via spliceosome"/>
    <property type="evidence" value="ECO:0007669"/>
    <property type="project" value="UniProtKB-ARBA"/>
</dbReference>
<dbReference type="GO" id="GO:0005634">
    <property type="term" value="C:nucleus"/>
    <property type="evidence" value="ECO:0007669"/>
    <property type="project" value="UniProtKB-SubCell"/>
</dbReference>
<reference evidence="13 14" key="1">
    <citation type="submission" date="2024-01" db="EMBL/GenBank/DDBJ databases">
        <title>Genome assemblies of Stephania.</title>
        <authorList>
            <person name="Yang L."/>
        </authorList>
    </citation>
    <scope>NUCLEOTIDE SEQUENCE [LARGE SCALE GENOMIC DNA]</scope>
    <source>
        <strain evidence="13">QJT</strain>
        <tissue evidence="13">Leaf</tissue>
    </source>
</reference>
<comment type="function">
    <text evidence="7">Plays a role in pre-mRNA splicing. Binds to the polypyrimidine tract of introns. May promote the binding of U2 snRNP to pre-mRNA.</text>
</comment>
<dbReference type="PROSITE" id="PS50089">
    <property type="entry name" value="ZF_RING_2"/>
    <property type="match status" value="1"/>
</dbReference>
<dbReference type="Pfam" id="PF11835">
    <property type="entry name" value="RRM_8"/>
    <property type="match status" value="1"/>
</dbReference>
<comment type="caution">
    <text evidence="13">The sequence shown here is derived from an EMBL/GenBank/DDBJ whole genome shotgun (WGS) entry which is preliminary data.</text>
</comment>
<dbReference type="GO" id="GO:0000932">
    <property type="term" value="C:P-body"/>
    <property type="evidence" value="ECO:0007669"/>
    <property type="project" value="UniProtKB-ARBA"/>
</dbReference>
<gene>
    <name evidence="13" type="ORF">Sjap_015646</name>
</gene>
<dbReference type="InterPro" id="IPR001841">
    <property type="entry name" value="Znf_RING"/>
</dbReference>
<dbReference type="FunFam" id="3.30.70.330:FF:000324">
    <property type="entry name" value="Polypyrimidine tract-binding protein-like 2"/>
    <property type="match status" value="1"/>
</dbReference>
<dbReference type="InterPro" id="IPR035979">
    <property type="entry name" value="RBD_domain_sf"/>
</dbReference>
<dbReference type="GO" id="GO:0009845">
    <property type="term" value="P:seed germination"/>
    <property type="evidence" value="ECO:0007669"/>
    <property type="project" value="UniProtKB-ARBA"/>
</dbReference>
<evidence type="ECO:0000256" key="10">
    <source>
        <dbReference type="SAM" id="MobiDB-lite"/>
    </source>
</evidence>
<evidence type="ECO:0000256" key="3">
    <source>
        <dbReference type="ARBA" id="ARBA00022737"/>
    </source>
</evidence>
<keyword evidence="14" id="KW-1185">Reference proteome</keyword>
<evidence type="ECO:0000256" key="8">
    <source>
        <dbReference type="PROSITE-ProRule" id="PRU00175"/>
    </source>
</evidence>
<dbReference type="GO" id="GO:0006397">
    <property type="term" value="P:mRNA processing"/>
    <property type="evidence" value="ECO:0007669"/>
    <property type="project" value="UniProtKB-KW"/>
</dbReference>
<dbReference type="AlphaFoldDB" id="A0AAP0IJI7"/>
<evidence type="ECO:0000313" key="13">
    <source>
        <dbReference type="EMBL" id="KAK9116699.1"/>
    </source>
</evidence>
<keyword evidence="6" id="KW-0539">Nucleus</keyword>
<keyword evidence="3" id="KW-0677">Repeat</keyword>
<dbReference type="SMART" id="SM00184">
    <property type="entry name" value="RING"/>
    <property type="match status" value="1"/>
</dbReference>
<dbReference type="PROSITE" id="PS50102">
    <property type="entry name" value="RRM"/>
    <property type="match status" value="2"/>
</dbReference>
<dbReference type="Proteomes" id="UP001417504">
    <property type="component" value="Unassembled WGS sequence"/>
</dbReference>
<evidence type="ECO:0000313" key="14">
    <source>
        <dbReference type="Proteomes" id="UP001417504"/>
    </source>
</evidence>
<dbReference type="InterPro" id="IPR013083">
    <property type="entry name" value="Znf_RING/FYVE/PHD"/>
</dbReference>
<dbReference type="GO" id="GO:0006417">
    <property type="term" value="P:regulation of translation"/>
    <property type="evidence" value="ECO:0007669"/>
    <property type="project" value="UniProtKB-ARBA"/>
</dbReference>
<evidence type="ECO:0000256" key="7">
    <source>
        <dbReference type="ARBA" id="ARBA00056336"/>
    </source>
</evidence>
<dbReference type="InterPro" id="IPR012677">
    <property type="entry name" value="Nucleotide-bd_a/b_plait_sf"/>
</dbReference>
<feature type="region of interest" description="Disordered" evidence="10">
    <location>
        <begin position="500"/>
        <end position="522"/>
    </location>
</feature>
<accession>A0AAP0IJI7</accession>
<proteinExistence type="predicted"/>
<evidence type="ECO:0000256" key="5">
    <source>
        <dbReference type="ARBA" id="ARBA00022990"/>
    </source>
</evidence>
<dbReference type="CDD" id="cd12686">
    <property type="entry name" value="RRM1_PTBPH1_PTBPH2"/>
    <property type="match status" value="1"/>
</dbReference>
<keyword evidence="2" id="KW-0507">mRNA processing</keyword>
<keyword evidence="5" id="KW-0007">Acetylation</keyword>
<keyword evidence="8" id="KW-0479">Metal-binding</keyword>
<dbReference type="Pfam" id="PF00076">
    <property type="entry name" value="RRM_1"/>
    <property type="match status" value="1"/>
</dbReference>
<evidence type="ECO:0000256" key="6">
    <source>
        <dbReference type="ARBA" id="ARBA00023242"/>
    </source>
</evidence>
<dbReference type="SMART" id="SM00360">
    <property type="entry name" value="RRM"/>
    <property type="match status" value="2"/>
</dbReference>
<name>A0AAP0IJI7_9MAGN</name>
<feature type="region of interest" description="Disordered" evidence="10">
    <location>
        <begin position="599"/>
        <end position="620"/>
    </location>
</feature>
<dbReference type="Gene3D" id="3.30.40.10">
    <property type="entry name" value="Zinc/RING finger domain, C3HC4 (zinc finger)"/>
    <property type="match status" value="1"/>
</dbReference>
<evidence type="ECO:0000259" key="12">
    <source>
        <dbReference type="PROSITE" id="PS50102"/>
    </source>
</evidence>
<feature type="domain" description="RRM" evidence="12">
    <location>
        <begin position="271"/>
        <end position="351"/>
    </location>
</feature>
<evidence type="ECO:0000256" key="9">
    <source>
        <dbReference type="PROSITE-ProRule" id="PRU00176"/>
    </source>
</evidence>
<dbReference type="PANTHER" id="PTHR15592">
    <property type="entry name" value="MATRIN 3/NUCLEAR PROTEIN 220-RELATED"/>
    <property type="match status" value="1"/>
</dbReference>
<comment type="subcellular location">
    <subcellularLocation>
        <location evidence="1">Nucleus</location>
    </subcellularLocation>
</comment>
<dbReference type="Gene3D" id="3.30.70.330">
    <property type="match status" value="3"/>
</dbReference>
<dbReference type="FunFam" id="3.30.70.330:FF:000260">
    <property type="entry name" value="Polypyrimidine tract-binding protein homolog 2"/>
    <property type="match status" value="1"/>
</dbReference>
<dbReference type="CDD" id="cd12690">
    <property type="entry name" value="RRM3_PTBPH1_PTBPH2"/>
    <property type="match status" value="1"/>
</dbReference>
<evidence type="ECO:0000256" key="4">
    <source>
        <dbReference type="ARBA" id="ARBA00022884"/>
    </source>
</evidence>
<organism evidence="13 14">
    <name type="scientific">Stephania japonica</name>
    <dbReference type="NCBI Taxonomy" id="461633"/>
    <lineage>
        <taxon>Eukaryota</taxon>
        <taxon>Viridiplantae</taxon>
        <taxon>Streptophyta</taxon>
        <taxon>Embryophyta</taxon>
        <taxon>Tracheophyta</taxon>
        <taxon>Spermatophyta</taxon>
        <taxon>Magnoliopsida</taxon>
        <taxon>Ranunculales</taxon>
        <taxon>Menispermaceae</taxon>
        <taxon>Menispermoideae</taxon>
        <taxon>Cissampelideae</taxon>
        <taxon>Stephania</taxon>
    </lineage>
</organism>
<dbReference type="InterPro" id="IPR021790">
    <property type="entry name" value="PTBP1-like_RRM2"/>
</dbReference>
<dbReference type="InterPro" id="IPR000504">
    <property type="entry name" value="RRM_dom"/>
</dbReference>
<feature type="domain" description="RING-type" evidence="11">
    <location>
        <begin position="816"/>
        <end position="874"/>
    </location>
</feature>
<dbReference type="EMBL" id="JBBNAE010000006">
    <property type="protein sequence ID" value="KAK9116699.1"/>
    <property type="molecule type" value="Genomic_DNA"/>
</dbReference>
<dbReference type="GO" id="GO:0003729">
    <property type="term" value="F:mRNA binding"/>
    <property type="evidence" value="ECO:0007669"/>
    <property type="project" value="UniProtKB-ARBA"/>
</dbReference>